<dbReference type="OMA" id="RECCARK"/>
<feature type="region of interest" description="Disordered" evidence="1">
    <location>
        <begin position="1"/>
        <end position="35"/>
    </location>
</feature>
<protein>
    <submittedName>
        <fullName evidence="2">Uncharacterized protein</fullName>
    </submittedName>
</protein>
<feature type="compositionally biased region" description="Basic residues" evidence="1">
    <location>
        <begin position="18"/>
        <end position="29"/>
    </location>
</feature>
<dbReference type="Proteomes" id="UP000026962">
    <property type="component" value="Chromosome 10"/>
</dbReference>
<dbReference type="AlphaFoldDB" id="A0A0E0M6D7"/>
<proteinExistence type="predicted"/>
<accession>A0A0E0M6D7</accession>
<dbReference type="Gramene" id="OPUNC10G04680.1">
    <property type="protein sequence ID" value="OPUNC10G04680.1"/>
    <property type="gene ID" value="OPUNC10G04680"/>
</dbReference>
<evidence type="ECO:0000313" key="2">
    <source>
        <dbReference type="EnsemblPlants" id="OPUNC10G04680.1"/>
    </source>
</evidence>
<dbReference type="HOGENOM" id="CLU_977894_0_0_1"/>
<evidence type="ECO:0000313" key="3">
    <source>
        <dbReference type="Proteomes" id="UP000026962"/>
    </source>
</evidence>
<name>A0A0E0M6D7_ORYPU</name>
<reference evidence="2" key="2">
    <citation type="submission" date="2018-05" db="EMBL/GenBank/DDBJ databases">
        <title>OpunRS2 (Oryza punctata Reference Sequence Version 2).</title>
        <authorList>
            <person name="Zhang J."/>
            <person name="Kudrna D."/>
            <person name="Lee S."/>
            <person name="Talag J."/>
            <person name="Welchert J."/>
            <person name="Wing R.A."/>
        </authorList>
    </citation>
    <scope>NUCLEOTIDE SEQUENCE [LARGE SCALE GENOMIC DNA]</scope>
</reference>
<dbReference type="STRING" id="4537.A0A0E0M6D7"/>
<feature type="region of interest" description="Disordered" evidence="1">
    <location>
        <begin position="175"/>
        <end position="244"/>
    </location>
</feature>
<reference evidence="2" key="1">
    <citation type="submission" date="2015-04" db="UniProtKB">
        <authorList>
            <consortium name="EnsemblPlants"/>
        </authorList>
    </citation>
    <scope>IDENTIFICATION</scope>
</reference>
<dbReference type="EnsemblPlants" id="OPUNC10G04680.1">
    <property type="protein sequence ID" value="OPUNC10G04680.1"/>
    <property type="gene ID" value="OPUNC10G04680"/>
</dbReference>
<evidence type="ECO:0000256" key="1">
    <source>
        <dbReference type="SAM" id="MobiDB-lite"/>
    </source>
</evidence>
<feature type="compositionally biased region" description="Basic and acidic residues" evidence="1">
    <location>
        <begin position="175"/>
        <end position="187"/>
    </location>
</feature>
<keyword evidence="3" id="KW-1185">Reference proteome</keyword>
<feature type="compositionally biased region" description="Polar residues" evidence="1">
    <location>
        <begin position="194"/>
        <end position="209"/>
    </location>
</feature>
<sequence length="294" mass="32624">MPPPLPSSLSLSPVAANARRRRSPTHRRPSPFTRAALDRRPSVVVASVLGQIGATVVVVTRIPPPSTLAADAPPSKLLHKEVVVWNPVQQPPTEERIAFGDITNILDVLQTTPLTPSNEELRKREAANRRQRECCARKKIAAITPCSGALMQPPIASLSMESEVVNARLAETTKDVREERNRKQREYRQRKKVGSTNLDGSVSSSTPVQPANEERNRKQREYHARKKAASKIVSGSNSESINHHDGVTQDETILVQAVHQDTPSSDYIEFDSRIFEPPLNNIVDEGLKDYMELT</sequence>
<feature type="compositionally biased region" description="Basic and acidic residues" evidence="1">
    <location>
        <begin position="212"/>
        <end position="222"/>
    </location>
</feature>
<organism evidence="2">
    <name type="scientific">Oryza punctata</name>
    <name type="common">Red rice</name>
    <dbReference type="NCBI Taxonomy" id="4537"/>
    <lineage>
        <taxon>Eukaryota</taxon>
        <taxon>Viridiplantae</taxon>
        <taxon>Streptophyta</taxon>
        <taxon>Embryophyta</taxon>
        <taxon>Tracheophyta</taxon>
        <taxon>Spermatophyta</taxon>
        <taxon>Magnoliopsida</taxon>
        <taxon>Liliopsida</taxon>
        <taxon>Poales</taxon>
        <taxon>Poaceae</taxon>
        <taxon>BOP clade</taxon>
        <taxon>Oryzoideae</taxon>
        <taxon>Oryzeae</taxon>
        <taxon>Oryzinae</taxon>
        <taxon>Oryza</taxon>
    </lineage>
</organism>